<dbReference type="KEGG" id="ptm:GSPATT00015083001"/>
<dbReference type="OrthoDB" id="310285at2759"/>
<dbReference type="HOGENOM" id="CLU_1296569_0_0_1"/>
<accession>A0DAV9</accession>
<dbReference type="InParanoid" id="A0DAV9"/>
<evidence type="ECO:0000313" key="2">
    <source>
        <dbReference type="Proteomes" id="UP000000600"/>
    </source>
</evidence>
<dbReference type="RefSeq" id="XP_001447573.1">
    <property type="nucleotide sequence ID" value="XM_001447536.2"/>
</dbReference>
<gene>
    <name evidence="1" type="ORF">GSPATT00015083001</name>
</gene>
<evidence type="ECO:0000313" key="1">
    <source>
        <dbReference type="EMBL" id="CAK80176.1"/>
    </source>
</evidence>
<dbReference type="Proteomes" id="UP000000600">
    <property type="component" value="Unassembled WGS sequence"/>
</dbReference>
<dbReference type="OMA" id="HRINETI"/>
<name>A0DAV9_PARTE</name>
<dbReference type="AlphaFoldDB" id="A0DAV9"/>
<dbReference type="GeneID" id="5033358"/>
<reference evidence="1 2" key="1">
    <citation type="journal article" date="2006" name="Nature">
        <title>Global trends of whole-genome duplications revealed by the ciliate Paramecium tetraurelia.</title>
        <authorList>
            <consortium name="Genoscope"/>
            <person name="Aury J.-M."/>
            <person name="Jaillon O."/>
            <person name="Duret L."/>
            <person name="Noel B."/>
            <person name="Jubin C."/>
            <person name="Porcel B.M."/>
            <person name="Segurens B."/>
            <person name="Daubin V."/>
            <person name="Anthouard V."/>
            <person name="Aiach N."/>
            <person name="Arnaiz O."/>
            <person name="Billaut A."/>
            <person name="Beisson J."/>
            <person name="Blanc I."/>
            <person name="Bouhouche K."/>
            <person name="Camara F."/>
            <person name="Duharcourt S."/>
            <person name="Guigo R."/>
            <person name="Gogendeau D."/>
            <person name="Katinka M."/>
            <person name="Keller A.-M."/>
            <person name="Kissmehl R."/>
            <person name="Klotz C."/>
            <person name="Koll F."/>
            <person name="Le Moue A."/>
            <person name="Lepere C."/>
            <person name="Malinsky S."/>
            <person name="Nowacki M."/>
            <person name="Nowak J.K."/>
            <person name="Plattner H."/>
            <person name="Poulain J."/>
            <person name="Ruiz F."/>
            <person name="Serrano V."/>
            <person name="Zagulski M."/>
            <person name="Dessen P."/>
            <person name="Betermier M."/>
            <person name="Weissenbach J."/>
            <person name="Scarpelli C."/>
            <person name="Schachter V."/>
            <person name="Sperling L."/>
            <person name="Meyer E."/>
            <person name="Cohen J."/>
            <person name="Wincker P."/>
        </authorList>
    </citation>
    <scope>NUCLEOTIDE SEQUENCE [LARGE SCALE GENOMIC DNA]</scope>
    <source>
        <strain evidence="1 2">Stock d4-2</strain>
    </source>
</reference>
<proteinExistence type="predicted"/>
<dbReference type="EMBL" id="CT868352">
    <property type="protein sequence ID" value="CAK80176.1"/>
    <property type="molecule type" value="Genomic_DNA"/>
</dbReference>
<keyword evidence="2" id="KW-1185">Reference proteome</keyword>
<sequence length="213" mass="25190">MQQKTQRRGKPSQLEVIQANTDVWLFNERCLELYLLLQEEAHYFPYCSRKGESLSPEDEKKKNRVMVAAESLGINVHPDKAIVLFFKTEQSLGEQYNHQLMAELLDTLKKVNAEKLIQLSYQLNDSFIQELITIIKYRNVEEVLARNLLNDELHPDHKFQIVKNAYLHHVKVNETPLTFVEFLSSHEATQRVKRFAQKINETIFLYSNWQWIQ</sequence>
<organism evidence="1 2">
    <name type="scientific">Paramecium tetraurelia</name>
    <dbReference type="NCBI Taxonomy" id="5888"/>
    <lineage>
        <taxon>Eukaryota</taxon>
        <taxon>Sar</taxon>
        <taxon>Alveolata</taxon>
        <taxon>Ciliophora</taxon>
        <taxon>Intramacronucleata</taxon>
        <taxon>Oligohymenophorea</taxon>
        <taxon>Peniculida</taxon>
        <taxon>Parameciidae</taxon>
        <taxon>Paramecium</taxon>
    </lineage>
</organism>
<protein>
    <submittedName>
        <fullName evidence="1">Uncharacterized protein</fullName>
    </submittedName>
</protein>